<evidence type="ECO:0008006" key="3">
    <source>
        <dbReference type="Google" id="ProtNLM"/>
    </source>
</evidence>
<gene>
    <name evidence="1" type="ORF">GT037_009221</name>
</gene>
<evidence type="ECO:0000313" key="2">
    <source>
        <dbReference type="Proteomes" id="UP000596902"/>
    </source>
</evidence>
<comment type="caution">
    <text evidence="1">The sequence shown here is derived from an EMBL/GenBank/DDBJ whole genome shotgun (WGS) entry which is preliminary data.</text>
</comment>
<organism evidence="1 2">
    <name type="scientific">Alternaria burnsii</name>
    <dbReference type="NCBI Taxonomy" id="1187904"/>
    <lineage>
        <taxon>Eukaryota</taxon>
        <taxon>Fungi</taxon>
        <taxon>Dikarya</taxon>
        <taxon>Ascomycota</taxon>
        <taxon>Pezizomycotina</taxon>
        <taxon>Dothideomycetes</taxon>
        <taxon>Pleosporomycetidae</taxon>
        <taxon>Pleosporales</taxon>
        <taxon>Pleosporineae</taxon>
        <taxon>Pleosporaceae</taxon>
        <taxon>Alternaria</taxon>
        <taxon>Alternaria sect. Alternaria</taxon>
    </lineage>
</organism>
<proteinExistence type="predicted"/>
<dbReference type="RefSeq" id="XP_038783070.1">
    <property type="nucleotide sequence ID" value="XM_038934268.1"/>
</dbReference>
<name>A0A8H7EAN0_9PLEO</name>
<keyword evidence="2" id="KW-1185">Reference proteome</keyword>
<reference evidence="1" key="1">
    <citation type="submission" date="2020-01" db="EMBL/GenBank/DDBJ databases">
        <authorList>
            <person name="Feng Z.H.Z."/>
        </authorList>
    </citation>
    <scope>NUCLEOTIDE SEQUENCE</scope>
    <source>
        <strain evidence="1">CBS107.38</strain>
    </source>
</reference>
<protein>
    <recommendedName>
        <fullName evidence="3">Modin</fullName>
    </recommendedName>
</protein>
<accession>A0A8H7EAN0</accession>
<dbReference type="AlphaFoldDB" id="A0A8H7EAN0"/>
<dbReference type="EMBL" id="JAAABM010000015">
    <property type="protein sequence ID" value="KAF7672720.1"/>
    <property type="molecule type" value="Genomic_DNA"/>
</dbReference>
<dbReference type="GeneID" id="62207446"/>
<sequence length="627" mass="72104">MVSETDVATAALAIAISALVIAAGQLIAQLFSTADGYRRCQPSVIGEWYKLVELKFRWSSFRYEVKVTTPHFEIRPMADFEERESFLLDQNKPLPEFPWSLFTLKSRYLAYPWKPAPLLGTQGSRRGTFSDDRRKFFGRVTKTATAEHKAYTRIDSTGDDVPTWVALLNDAHSCQSVELRLRVDYNVPPWYWNSDIAPICITRKTRSWDFMPPDIVRPVSSTTVGDLITMAYRLGMIWSDFRLDEGKMRASGNGRSFSASIVRGMGLVVEYSGNGSYRIWDGVDSILSVAADKVDPQATVSEAPNATLDYSRYVTRRCLLANLAYEHKMTCGIIPAKRNTVRGRDLLLRTTQSPQDLELKQPFSVLDIYGDAKIALEASLSHPDPAHRLPAFTDVMGLWGNWILLESLGTNKIDNPFPFPLTTMGERPESRHVWRSELRKQESSLSDTRKRVLQFYDDWELHDPQRFVNNYRLYTTSDRQFTFFKKAFDDTTAYFDGTSKAIDPDFSDRTYELLISAHISVNAHSVEQAEKNVKNKVVRENDSLPDSLDPIFKERAYIYAENVPKFVEGMKRSRFHDPKKNISYEDIWWILMMRLHAWTMSVNWVDDRRGVKIPSEHYYSPARVYIL</sequence>
<reference evidence="1" key="2">
    <citation type="submission" date="2020-08" db="EMBL/GenBank/DDBJ databases">
        <title>Draft Genome Sequence of Cumin Blight Pathogen Alternaria burnsii.</title>
        <authorList>
            <person name="Feng Z."/>
        </authorList>
    </citation>
    <scope>NUCLEOTIDE SEQUENCE</scope>
    <source>
        <strain evidence="1">CBS107.38</strain>
    </source>
</reference>
<dbReference type="Proteomes" id="UP000596902">
    <property type="component" value="Unassembled WGS sequence"/>
</dbReference>
<evidence type="ECO:0000313" key="1">
    <source>
        <dbReference type="EMBL" id="KAF7672720.1"/>
    </source>
</evidence>